<name>A0A495BMI3_VOGIN</name>
<evidence type="ECO:0000313" key="2">
    <source>
        <dbReference type="Proteomes" id="UP000279384"/>
    </source>
</evidence>
<sequence>MAITNYTELQAALTRYLRRGDLAASLPDFITLAEAKLNRLLRTQQMEKQASGTLSSAELALPADCLEIRQLDIAVPGGVLRTRYVTPEQFAEQAVTAGTPAYFTVIGRTLRLNPAPQDNDYTLTYFGRLPALSPITVDNWLLLTAPDAYLYGALAEAAPYLKDDGRLAVWKQQFAEVIGDLQQADKRVGSAQLTIRTS</sequence>
<gene>
    <name evidence="1" type="ORF">C8E02_1000</name>
</gene>
<dbReference type="InterPro" id="IPR056209">
    <property type="entry name" value="SU10_adaptor"/>
</dbReference>
<comment type="caution">
    <text evidence="1">The sequence shown here is derived from an EMBL/GenBank/DDBJ whole genome shotgun (WGS) entry which is preliminary data.</text>
</comment>
<reference evidence="1 2" key="1">
    <citation type="submission" date="2018-10" db="EMBL/GenBank/DDBJ databases">
        <title>Genomic Encyclopedia of Type Strains, Phase IV (KMG-IV): sequencing the most valuable type-strain genomes for metagenomic binning, comparative biology and taxonomic classification.</title>
        <authorList>
            <person name="Goeker M."/>
        </authorList>
    </citation>
    <scope>NUCLEOTIDE SEQUENCE [LARGE SCALE GENOMIC DNA]</scope>
    <source>
        <strain evidence="1 2">DSM 3303</strain>
    </source>
</reference>
<dbReference type="Pfam" id="PF24175">
    <property type="entry name" value="SU10_adaptor"/>
    <property type="match status" value="1"/>
</dbReference>
<dbReference type="Proteomes" id="UP000279384">
    <property type="component" value="Unassembled WGS sequence"/>
</dbReference>
<evidence type="ECO:0000313" key="1">
    <source>
        <dbReference type="EMBL" id="RKQ61233.1"/>
    </source>
</evidence>
<organism evidence="1 2">
    <name type="scientific">Vogesella indigofera</name>
    <name type="common">Pseudomonas indigofera</name>
    <dbReference type="NCBI Taxonomy" id="45465"/>
    <lineage>
        <taxon>Bacteria</taxon>
        <taxon>Pseudomonadati</taxon>
        <taxon>Pseudomonadota</taxon>
        <taxon>Betaproteobacteria</taxon>
        <taxon>Neisseriales</taxon>
        <taxon>Chromobacteriaceae</taxon>
        <taxon>Vogesella</taxon>
    </lineage>
</organism>
<dbReference type="AlphaFoldDB" id="A0A495BMI3"/>
<dbReference type="EMBL" id="RBID01000011">
    <property type="protein sequence ID" value="RKQ61233.1"/>
    <property type="molecule type" value="Genomic_DNA"/>
</dbReference>
<protein>
    <submittedName>
        <fullName evidence="1">Uncharacterized protein</fullName>
    </submittedName>
</protein>
<dbReference type="RefSeq" id="WP_120809867.1">
    <property type="nucleotide sequence ID" value="NZ_RBID01000011.1"/>
</dbReference>
<accession>A0A495BMI3</accession>
<proteinExistence type="predicted"/>